<reference evidence="4 5" key="1">
    <citation type="journal article" date="2015" name="Nature">
        <title>rRNA introns, odd ribosomes, and small enigmatic genomes across a large radiation of phyla.</title>
        <authorList>
            <person name="Brown C.T."/>
            <person name="Hug L.A."/>
            <person name="Thomas B.C."/>
            <person name="Sharon I."/>
            <person name="Castelle C.J."/>
            <person name="Singh A."/>
            <person name="Wilkins M.J."/>
            <person name="Williams K.H."/>
            <person name="Banfield J.F."/>
        </authorList>
    </citation>
    <scope>NUCLEOTIDE SEQUENCE [LARGE SCALE GENOMIC DNA]</scope>
</reference>
<comment type="similarity">
    <text evidence="1">Belongs to the transferase hexapeptide repeat family.</text>
</comment>
<evidence type="ECO:0008006" key="6">
    <source>
        <dbReference type="Google" id="ProtNLM"/>
    </source>
</evidence>
<gene>
    <name evidence="4" type="ORF">UR35_C0001G0084</name>
</gene>
<dbReference type="CDD" id="cd04647">
    <property type="entry name" value="LbH_MAT_like"/>
    <property type="match status" value="1"/>
</dbReference>
<keyword evidence="3" id="KW-0812">Transmembrane</keyword>
<protein>
    <recommendedName>
        <fullName evidence="6">Acetyltransferase</fullName>
    </recommendedName>
</protein>
<evidence type="ECO:0000256" key="3">
    <source>
        <dbReference type="SAM" id="Phobius"/>
    </source>
</evidence>
<dbReference type="Gene3D" id="2.160.10.10">
    <property type="entry name" value="Hexapeptide repeat proteins"/>
    <property type="match status" value="2"/>
</dbReference>
<keyword evidence="3" id="KW-0472">Membrane</keyword>
<sequence length="241" mass="26292">MKYQTKNLQPHSKIGLSFISLLKHYYHVSNLDNLRQSLKDDLIATIFMGSGSGIFGSFIRGMYFKLFLNYKLPSMIGNRFRIINSSMVKVGKNLWIKDDVTIFAGDKMTIGDGCVLCDRSSIWSSKDGLKIGDGFSLGIGGYICGTEGRIAIGNKVIMADNVRLYSWNHSLYSSLKTFSENEISHRGITIGNNCWLGSGCVILDGVNLGDNCVVGAGAVVTKSFPKNSLIAGVPAKVVKTI</sequence>
<dbReference type="GO" id="GO:0008374">
    <property type="term" value="F:O-acyltransferase activity"/>
    <property type="evidence" value="ECO:0007669"/>
    <property type="project" value="TreeGrafter"/>
</dbReference>
<dbReference type="Pfam" id="PF14602">
    <property type="entry name" value="Hexapep_2"/>
    <property type="match status" value="1"/>
</dbReference>
<dbReference type="InterPro" id="IPR051159">
    <property type="entry name" value="Hexapeptide_acetyltransf"/>
</dbReference>
<dbReference type="PANTHER" id="PTHR23416">
    <property type="entry name" value="SIALIC ACID SYNTHASE-RELATED"/>
    <property type="match status" value="1"/>
</dbReference>
<name>A0A0G0CQ36_9BACT</name>
<feature type="transmembrane region" description="Helical" evidence="3">
    <location>
        <begin position="42"/>
        <end position="63"/>
    </location>
</feature>
<evidence type="ECO:0000256" key="2">
    <source>
        <dbReference type="ARBA" id="ARBA00022679"/>
    </source>
</evidence>
<evidence type="ECO:0000256" key="1">
    <source>
        <dbReference type="ARBA" id="ARBA00007274"/>
    </source>
</evidence>
<dbReference type="EMBL" id="LBOW01000001">
    <property type="protein sequence ID" value="KKP45487.1"/>
    <property type="molecule type" value="Genomic_DNA"/>
</dbReference>
<dbReference type="InterPro" id="IPR001451">
    <property type="entry name" value="Hexapep"/>
</dbReference>
<accession>A0A0G0CQ36</accession>
<dbReference type="SUPFAM" id="SSF51161">
    <property type="entry name" value="Trimeric LpxA-like enzymes"/>
    <property type="match status" value="1"/>
</dbReference>
<dbReference type="PANTHER" id="PTHR23416:SF23">
    <property type="entry name" value="ACETYLTRANSFERASE C18B11.09C-RELATED"/>
    <property type="match status" value="1"/>
</dbReference>
<dbReference type="AlphaFoldDB" id="A0A0G0CQ36"/>
<dbReference type="GO" id="GO:0005829">
    <property type="term" value="C:cytosol"/>
    <property type="evidence" value="ECO:0007669"/>
    <property type="project" value="TreeGrafter"/>
</dbReference>
<evidence type="ECO:0000313" key="5">
    <source>
        <dbReference type="Proteomes" id="UP000034778"/>
    </source>
</evidence>
<proteinExistence type="inferred from homology"/>
<keyword evidence="2" id="KW-0808">Transferase</keyword>
<organism evidence="4 5">
    <name type="scientific">Candidatus Woesebacteria bacterium GW2011_GWB1_33_22</name>
    <dbReference type="NCBI Taxonomy" id="1618566"/>
    <lineage>
        <taxon>Bacteria</taxon>
        <taxon>Candidatus Woeseibacteriota</taxon>
    </lineage>
</organism>
<dbReference type="InterPro" id="IPR011004">
    <property type="entry name" value="Trimer_LpxA-like_sf"/>
</dbReference>
<comment type="caution">
    <text evidence="4">The sequence shown here is derived from an EMBL/GenBank/DDBJ whole genome shotgun (WGS) entry which is preliminary data.</text>
</comment>
<dbReference type="Proteomes" id="UP000034778">
    <property type="component" value="Unassembled WGS sequence"/>
</dbReference>
<evidence type="ECO:0000313" key="4">
    <source>
        <dbReference type="EMBL" id="KKP45487.1"/>
    </source>
</evidence>
<dbReference type="STRING" id="1618566.UR35_C0001G0084"/>
<keyword evidence="3" id="KW-1133">Transmembrane helix</keyword>